<feature type="domain" description="M23ase beta-sheet core" evidence="3">
    <location>
        <begin position="361"/>
        <end position="457"/>
    </location>
</feature>
<feature type="region of interest" description="Disordered" evidence="2">
    <location>
        <begin position="47"/>
        <end position="66"/>
    </location>
</feature>
<dbReference type="InterPro" id="IPR050570">
    <property type="entry name" value="Cell_wall_metabolism_enzyme"/>
</dbReference>
<feature type="compositionally biased region" description="Low complexity" evidence="2">
    <location>
        <begin position="329"/>
        <end position="350"/>
    </location>
</feature>
<name>A0AA43S4V0_9BURK</name>
<sequence>MKKIAQHPFILKKRGLQLLVACTFALIQFIGIGVFNRALAQTTIDNKKPQVHKRTHSQSTKQMGLKDLSSRAPAMSMSLNPELFQRKSANSLTGDIDGNLDYRIERGCLARSFFEDNLPAKVGITDKPFSEFFKEQTKTFFDHMRGNCIPYAVAFGTRNRFDSLSIMNGPIQDSKTEIWTFTPLAAGGYLIEQDYLKDEAKRFTEIDISLRDVLYDPRKVGDKLPVELVWELNSLIKQIYPEDSNSLENTNSVVRLIVDFGDREHWAQIWAAEIIDPSNGEVFSSAYWLERGDIPGGFYTATGEALERSFWTNPLSYRRISRGVGQVPVTGSRKSSKSTKSTVVASSKTKMGNPPGQRYRAHMGIDYAAPIGTPVFSVANGKVVHLGYSGAYGNLIVLEHAGGYHTYYAHLSSFNPELEMGNEVRRGVEIGSVGTTGRSTGPHLHFELRKDGVYVDPYSPRMQLDLWLMRDGDSSGLTREILLLGTPIKN</sequence>
<dbReference type="InterPro" id="IPR011055">
    <property type="entry name" value="Dup_hybrid_motif"/>
</dbReference>
<organism evidence="4 5">
    <name type="scientific">Polynucleobacter sphagniphilus</name>
    <dbReference type="NCBI Taxonomy" id="1743169"/>
    <lineage>
        <taxon>Bacteria</taxon>
        <taxon>Pseudomonadati</taxon>
        <taxon>Pseudomonadota</taxon>
        <taxon>Betaproteobacteria</taxon>
        <taxon>Burkholderiales</taxon>
        <taxon>Burkholderiaceae</taxon>
        <taxon>Polynucleobacter</taxon>
    </lineage>
</organism>
<dbReference type="CDD" id="cd12797">
    <property type="entry name" value="M23_peptidase"/>
    <property type="match status" value="1"/>
</dbReference>
<dbReference type="PANTHER" id="PTHR21666:SF289">
    <property type="entry name" value="L-ALA--D-GLU ENDOPEPTIDASE"/>
    <property type="match status" value="1"/>
</dbReference>
<dbReference type="AlphaFoldDB" id="A0AA43S4V0"/>
<comment type="caution">
    <text evidence="4">The sequence shown here is derived from an EMBL/GenBank/DDBJ whole genome shotgun (WGS) entry which is preliminary data.</text>
</comment>
<evidence type="ECO:0000259" key="3">
    <source>
        <dbReference type="Pfam" id="PF01551"/>
    </source>
</evidence>
<accession>A0AA43S4V0</accession>
<dbReference type="SUPFAM" id="SSF51261">
    <property type="entry name" value="Duplicated hybrid motif"/>
    <property type="match status" value="1"/>
</dbReference>
<dbReference type="InterPro" id="IPR016047">
    <property type="entry name" value="M23ase_b-sheet_dom"/>
</dbReference>
<feature type="region of interest" description="Disordered" evidence="2">
    <location>
        <begin position="327"/>
        <end position="356"/>
    </location>
</feature>
<dbReference type="GO" id="GO:0004222">
    <property type="term" value="F:metalloendopeptidase activity"/>
    <property type="evidence" value="ECO:0007669"/>
    <property type="project" value="TreeGrafter"/>
</dbReference>
<dbReference type="Gene3D" id="2.70.70.10">
    <property type="entry name" value="Glucose Permease (Domain IIA)"/>
    <property type="match status" value="1"/>
</dbReference>
<dbReference type="Pfam" id="PF01551">
    <property type="entry name" value="Peptidase_M23"/>
    <property type="match status" value="1"/>
</dbReference>
<keyword evidence="1" id="KW-0732">Signal</keyword>
<keyword evidence="5" id="KW-1185">Reference proteome</keyword>
<dbReference type="Proteomes" id="UP001161160">
    <property type="component" value="Unassembled WGS sequence"/>
</dbReference>
<dbReference type="EMBL" id="JARXYA010000005">
    <property type="protein sequence ID" value="MDH6503889.1"/>
    <property type="molecule type" value="Genomic_DNA"/>
</dbReference>
<dbReference type="PANTHER" id="PTHR21666">
    <property type="entry name" value="PEPTIDASE-RELATED"/>
    <property type="match status" value="1"/>
</dbReference>
<evidence type="ECO:0000313" key="5">
    <source>
        <dbReference type="Proteomes" id="UP001161160"/>
    </source>
</evidence>
<dbReference type="RefSeq" id="WP_233126629.1">
    <property type="nucleotide sequence ID" value="NZ_JAQFIK010000004.1"/>
</dbReference>
<evidence type="ECO:0000313" key="4">
    <source>
        <dbReference type="EMBL" id="MDH6503889.1"/>
    </source>
</evidence>
<evidence type="ECO:0000256" key="1">
    <source>
        <dbReference type="ARBA" id="ARBA00022729"/>
    </source>
</evidence>
<evidence type="ECO:0000256" key="2">
    <source>
        <dbReference type="SAM" id="MobiDB-lite"/>
    </source>
</evidence>
<proteinExistence type="predicted"/>
<protein>
    <submittedName>
        <fullName evidence="4">Murein DD-endopeptidase MepM/ murein hydrolase activator NlpD</fullName>
    </submittedName>
</protein>
<keyword evidence="4" id="KW-0378">Hydrolase</keyword>
<gene>
    <name evidence="4" type="ORF">M2127_001193</name>
</gene>
<reference evidence="4" key="1">
    <citation type="submission" date="2023-04" db="EMBL/GenBank/DDBJ databases">
        <title>Genome Encyclopedia of Bacteria and Archaea VI: Functional Genomics of Type Strains.</title>
        <authorList>
            <person name="Whitman W."/>
        </authorList>
    </citation>
    <scope>NUCLEOTIDE SEQUENCE</scope>
    <source>
        <strain evidence="4">Enz.4-51</strain>
    </source>
</reference>